<dbReference type="RefSeq" id="WP_256312488.1">
    <property type="nucleotide sequence ID" value="NZ_JANGAC010000016.1"/>
</dbReference>
<dbReference type="EMBL" id="JANGAC010000016">
    <property type="protein sequence ID" value="MCQ4924897.1"/>
    <property type="molecule type" value="Genomic_DNA"/>
</dbReference>
<evidence type="ECO:0000313" key="3">
    <source>
        <dbReference type="Proteomes" id="UP001524478"/>
    </source>
</evidence>
<feature type="transmembrane region" description="Helical" evidence="1">
    <location>
        <begin position="49"/>
        <end position="76"/>
    </location>
</feature>
<keyword evidence="1" id="KW-1133">Transmembrane helix</keyword>
<evidence type="ECO:0000256" key="1">
    <source>
        <dbReference type="SAM" id="Phobius"/>
    </source>
</evidence>
<name>A0ABT1SEI3_9FIRM</name>
<gene>
    <name evidence="2" type="ORF">NE686_17480</name>
</gene>
<evidence type="ECO:0000313" key="2">
    <source>
        <dbReference type="EMBL" id="MCQ4924897.1"/>
    </source>
</evidence>
<dbReference type="Proteomes" id="UP001524478">
    <property type="component" value="Unassembled WGS sequence"/>
</dbReference>
<keyword evidence="1" id="KW-0812">Transmembrane</keyword>
<feature type="transmembrane region" description="Helical" evidence="1">
    <location>
        <begin position="6"/>
        <end position="23"/>
    </location>
</feature>
<sequence length="121" mass="14463">MSLKNIILTLAAIISAILIYRDIKGKYRERFNYQKKEWLINKIDMSSNVVGYIFLNPAIVILNIFMYPIILFSLIFPTYSEMSSMSKRRYEFKYTILLMAFIYLTSYIIMIFWNTFSLIVH</sequence>
<evidence type="ECO:0008006" key="4">
    <source>
        <dbReference type="Google" id="ProtNLM"/>
    </source>
</evidence>
<keyword evidence="1" id="KW-0472">Membrane</keyword>
<accession>A0ABT1SEI3</accession>
<proteinExistence type="predicted"/>
<comment type="caution">
    <text evidence="2">The sequence shown here is derived from an EMBL/GenBank/DDBJ whole genome shotgun (WGS) entry which is preliminary data.</text>
</comment>
<protein>
    <recommendedName>
        <fullName evidence="4">DUF4181 domain-containing protein</fullName>
    </recommendedName>
</protein>
<keyword evidence="3" id="KW-1185">Reference proteome</keyword>
<reference evidence="2 3" key="1">
    <citation type="submission" date="2022-06" db="EMBL/GenBank/DDBJ databases">
        <title>Isolation of gut microbiota from human fecal samples.</title>
        <authorList>
            <person name="Pamer E.G."/>
            <person name="Barat B."/>
            <person name="Waligurski E."/>
            <person name="Medina S."/>
            <person name="Paddock L."/>
            <person name="Mostad J."/>
        </authorList>
    </citation>
    <scope>NUCLEOTIDE SEQUENCE [LARGE SCALE GENOMIC DNA]</scope>
    <source>
        <strain evidence="2 3">DFI.7.95</strain>
    </source>
</reference>
<organism evidence="2 3">
    <name type="scientific">Tissierella carlieri</name>
    <dbReference type="NCBI Taxonomy" id="689904"/>
    <lineage>
        <taxon>Bacteria</taxon>
        <taxon>Bacillati</taxon>
        <taxon>Bacillota</taxon>
        <taxon>Tissierellia</taxon>
        <taxon>Tissierellales</taxon>
        <taxon>Tissierellaceae</taxon>
        <taxon>Tissierella</taxon>
    </lineage>
</organism>
<feature type="transmembrane region" description="Helical" evidence="1">
    <location>
        <begin position="96"/>
        <end position="120"/>
    </location>
</feature>